<feature type="transmembrane region" description="Helical" evidence="7">
    <location>
        <begin position="96"/>
        <end position="114"/>
    </location>
</feature>
<reference evidence="10" key="1">
    <citation type="submission" date="2016-10" db="EMBL/GenBank/DDBJ databases">
        <authorList>
            <person name="Varghese N."/>
            <person name="Submissions S."/>
        </authorList>
    </citation>
    <scope>NUCLEOTIDE SEQUENCE [LARGE SCALE GENOMIC DNA]</scope>
    <source>
        <strain evidence="10">DSM 3695</strain>
    </source>
</reference>
<keyword evidence="5 7" id="KW-1133">Transmembrane helix</keyword>
<dbReference type="AlphaFoldDB" id="A0A1I0QQ10"/>
<evidence type="ECO:0000256" key="2">
    <source>
        <dbReference type="ARBA" id="ARBA00009045"/>
    </source>
</evidence>
<dbReference type="InterPro" id="IPR035952">
    <property type="entry name" value="Rhomboid-like_sf"/>
</dbReference>
<evidence type="ECO:0000313" key="9">
    <source>
        <dbReference type="EMBL" id="SEW29247.1"/>
    </source>
</evidence>
<dbReference type="PANTHER" id="PTHR43731:SF14">
    <property type="entry name" value="PRESENILIN-ASSOCIATED RHOMBOID-LIKE PROTEIN, MITOCHONDRIAL"/>
    <property type="match status" value="1"/>
</dbReference>
<keyword evidence="9" id="KW-0645">Protease</keyword>
<feature type="transmembrane region" description="Helical" evidence="7">
    <location>
        <begin position="66"/>
        <end position="89"/>
    </location>
</feature>
<comment type="subcellular location">
    <subcellularLocation>
        <location evidence="1">Membrane</location>
        <topology evidence="1">Multi-pass membrane protein</topology>
    </subcellularLocation>
</comment>
<keyword evidence="3 7" id="KW-0812">Transmembrane</keyword>
<dbReference type="OrthoDB" id="9778341at2"/>
<dbReference type="Pfam" id="PF01694">
    <property type="entry name" value="Rhomboid"/>
    <property type="match status" value="1"/>
</dbReference>
<sequence>MKVTDRLKAIPVTLVLIGINVLAFGYTAATGMDIWWADGNHLLHAGANYWSLTITHQEYWRLLTSMFLHAGLGHLFTNMLGLLIGGMFLEPVLRSFRYAFAYITTGLISDYASIWYHKSAVGVGASGAIFGIFGVFLALLTTQLFPVEIRKAFLAYIGLFIALNVIAAAVSQGVDNAAHLAGFLSGVLIGYLFYFTLTKADGERLSC</sequence>
<dbReference type="InterPro" id="IPR050925">
    <property type="entry name" value="Rhomboid_protease_S54"/>
</dbReference>
<evidence type="ECO:0000256" key="5">
    <source>
        <dbReference type="ARBA" id="ARBA00022989"/>
    </source>
</evidence>
<keyword evidence="10" id="KW-1185">Reference proteome</keyword>
<keyword evidence="6 7" id="KW-0472">Membrane</keyword>
<organism evidence="9 10">
    <name type="scientific">Chitinophaga arvensicola</name>
    <dbReference type="NCBI Taxonomy" id="29529"/>
    <lineage>
        <taxon>Bacteria</taxon>
        <taxon>Pseudomonadati</taxon>
        <taxon>Bacteroidota</taxon>
        <taxon>Chitinophagia</taxon>
        <taxon>Chitinophagales</taxon>
        <taxon>Chitinophagaceae</taxon>
        <taxon>Chitinophaga</taxon>
    </lineage>
</organism>
<name>A0A1I0QQ10_9BACT</name>
<feature type="transmembrane region" description="Helical" evidence="7">
    <location>
        <begin position="120"/>
        <end position="140"/>
    </location>
</feature>
<dbReference type="Proteomes" id="UP000199310">
    <property type="component" value="Unassembled WGS sequence"/>
</dbReference>
<evidence type="ECO:0000256" key="6">
    <source>
        <dbReference type="ARBA" id="ARBA00023136"/>
    </source>
</evidence>
<accession>A0A1I0QQ10</accession>
<comment type="similarity">
    <text evidence="2">Belongs to the peptidase S54 family.</text>
</comment>
<evidence type="ECO:0000256" key="1">
    <source>
        <dbReference type="ARBA" id="ARBA00004141"/>
    </source>
</evidence>
<evidence type="ECO:0000313" key="10">
    <source>
        <dbReference type="Proteomes" id="UP000199310"/>
    </source>
</evidence>
<dbReference type="Gene3D" id="1.20.1540.10">
    <property type="entry name" value="Rhomboid-like"/>
    <property type="match status" value="1"/>
</dbReference>
<evidence type="ECO:0000259" key="8">
    <source>
        <dbReference type="Pfam" id="PF01694"/>
    </source>
</evidence>
<dbReference type="RefSeq" id="WP_089892911.1">
    <property type="nucleotide sequence ID" value="NZ_FOJG01000001.1"/>
</dbReference>
<dbReference type="GO" id="GO:0006508">
    <property type="term" value="P:proteolysis"/>
    <property type="evidence" value="ECO:0007669"/>
    <property type="project" value="UniProtKB-KW"/>
</dbReference>
<feature type="transmembrane region" description="Helical" evidence="7">
    <location>
        <begin position="177"/>
        <end position="197"/>
    </location>
</feature>
<proteinExistence type="inferred from homology"/>
<dbReference type="GO" id="GO:0016020">
    <property type="term" value="C:membrane"/>
    <property type="evidence" value="ECO:0007669"/>
    <property type="project" value="UniProtKB-SubCell"/>
</dbReference>
<feature type="domain" description="Peptidase S54 rhomboid" evidence="8">
    <location>
        <begin position="57"/>
        <end position="193"/>
    </location>
</feature>
<dbReference type="SUPFAM" id="SSF144091">
    <property type="entry name" value="Rhomboid-like"/>
    <property type="match status" value="1"/>
</dbReference>
<dbReference type="PANTHER" id="PTHR43731">
    <property type="entry name" value="RHOMBOID PROTEASE"/>
    <property type="match status" value="1"/>
</dbReference>
<evidence type="ECO:0000256" key="4">
    <source>
        <dbReference type="ARBA" id="ARBA00022801"/>
    </source>
</evidence>
<dbReference type="EMBL" id="FOJG01000001">
    <property type="protein sequence ID" value="SEW29247.1"/>
    <property type="molecule type" value="Genomic_DNA"/>
</dbReference>
<dbReference type="InterPro" id="IPR022764">
    <property type="entry name" value="Peptidase_S54_rhomboid_dom"/>
</dbReference>
<evidence type="ECO:0000256" key="3">
    <source>
        <dbReference type="ARBA" id="ARBA00022692"/>
    </source>
</evidence>
<dbReference type="GO" id="GO:0004252">
    <property type="term" value="F:serine-type endopeptidase activity"/>
    <property type="evidence" value="ECO:0007669"/>
    <property type="project" value="InterPro"/>
</dbReference>
<feature type="transmembrane region" description="Helical" evidence="7">
    <location>
        <begin position="12"/>
        <end position="36"/>
    </location>
</feature>
<keyword evidence="4" id="KW-0378">Hydrolase</keyword>
<gene>
    <name evidence="9" type="ORF">SAMN04488122_1622</name>
</gene>
<feature type="transmembrane region" description="Helical" evidence="7">
    <location>
        <begin position="152"/>
        <end position="171"/>
    </location>
</feature>
<dbReference type="STRING" id="29529.SAMN04488122_1622"/>
<evidence type="ECO:0000256" key="7">
    <source>
        <dbReference type="SAM" id="Phobius"/>
    </source>
</evidence>
<protein>
    <submittedName>
        <fullName evidence="9">Rhomboid protease GluP</fullName>
    </submittedName>
</protein>